<evidence type="ECO:0000256" key="9">
    <source>
        <dbReference type="ARBA" id="ARBA00023136"/>
    </source>
</evidence>
<dbReference type="GO" id="GO:0008237">
    <property type="term" value="F:metallopeptidase activity"/>
    <property type="evidence" value="ECO:0007669"/>
    <property type="project" value="UniProtKB-KW"/>
</dbReference>
<gene>
    <name evidence="13" type="ORF">CGZ75_08460</name>
</gene>
<keyword evidence="14" id="KW-1185">Reference proteome</keyword>
<evidence type="ECO:0000256" key="2">
    <source>
        <dbReference type="ARBA" id="ARBA00009165"/>
    </source>
</evidence>
<reference evidence="13 14" key="1">
    <citation type="submission" date="2017-07" db="EMBL/GenBank/DDBJ databases">
        <title>Paenibacillus herberti R33 genome sequencing and assembly.</title>
        <authorList>
            <person name="Su W."/>
        </authorList>
    </citation>
    <scope>NUCLEOTIDE SEQUENCE [LARGE SCALE GENOMIC DNA]</scope>
    <source>
        <strain evidence="13 14">R33</strain>
    </source>
</reference>
<dbReference type="AlphaFoldDB" id="A0A229P3M3"/>
<dbReference type="OrthoDB" id="5504276at2"/>
<dbReference type="EMBL" id="NMUQ01000001">
    <property type="protein sequence ID" value="OXM16677.1"/>
    <property type="molecule type" value="Genomic_DNA"/>
</dbReference>
<comment type="subcellular location">
    <subcellularLocation>
        <location evidence="1">Cell membrane</location>
        <topology evidence="1">Multi-pass membrane protein</topology>
    </subcellularLocation>
</comment>
<dbReference type="Proteomes" id="UP000215145">
    <property type="component" value="Unassembled WGS sequence"/>
</dbReference>
<comment type="function">
    <text evidence="11">Involved in the degradation of specific anti-sigma factors.</text>
</comment>
<feature type="transmembrane region" description="Helical" evidence="12">
    <location>
        <begin position="35"/>
        <end position="53"/>
    </location>
</feature>
<evidence type="ECO:0000313" key="13">
    <source>
        <dbReference type="EMBL" id="OXM16677.1"/>
    </source>
</evidence>
<keyword evidence="6 12" id="KW-0812">Transmembrane</keyword>
<feature type="transmembrane region" description="Helical" evidence="12">
    <location>
        <begin position="191"/>
        <end position="209"/>
    </location>
</feature>
<comment type="caution">
    <text evidence="13">The sequence shown here is derived from an EMBL/GenBank/DDBJ whole genome shotgun (WGS) entry which is preliminary data.</text>
</comment>
<evidence type="ECO:0000256" key="1">
    <source>
        <dbReference type="ARBA" id="ARBA00004651"/>
    </source>
</evidence>
<feature type="transmembrane region" description="Helical" evidence="12">
    <location>
        <begin position="6"/>
        <end position="23"/>
    </location>
</feature>
<evidence type="ECO:0000256" key="5">
    <source>
        <dbReference type="ARBA" id="ARBA00022670"/>
    </source>
</evidence>
<dbReference type="PANTHER" id="PTHR36844">
    <property type="entry name" value="PROTEASE PRSW"/>
    <property type="match status" value="1"/>
</dbReference>
<evidence type="ECO:0000256" key="7">
    <source>
        <dbReference type="ARBA" id="ARBA00022801"/>
    </source>
</evidence>
<keyword evidence="8 12" id="KW-1133">Transmembrane helix</keyword>
<dbReference type="GO" id="GO:0006508">
    <property type="term" value="P:proteolysis"/>
    <property type="evidence" value="ECO:0007669"/>
    <property type="project" value="UniProtKB-KW"/>
</dbReference>
<dbReference type="InterPro" id="IPR023596">
    <property type="entry name" value="Peptidase_PrsW_arch/bac"/>
</dbReference>
<evidence type="ECO:0000313" key="14">
    <source>
        <dbReference type="Proteomes" id="UP000215145"/>
    </source>
</evidence>
<evidence type="ECO:0000256" key="10">
    <source>
        <dbReference type="ARBA" id="ARBA00030345"/>
    </source>
</evidence>
<dbReference type="PIRSF" id="PIRSF016933">
    <property type="entry name" value="PrsW"/>
    <property type="match status" value="1"/>
</dbReference>
<protein>
    <recommendedName>
        <fullName evidence="3 11">Protease PrsW</fullName>
        <ecNumber evidence="11">3.4.-.-</ecNumber>
    </recommendedName>
    <alternativeName>
        <fullName evidence="10 11">Protease responsible for activating sigma-W</fullName>
    </alternativeName>
</protein>
<dbReference type="NCBIfam" id="NF033739">
    <property type="entry name" value="intramemb_PrsW"/>
    <property type="match status" value="1"/>
</dbReference>
<keyword evidence="5 11" id="KW-0645">Protease</keyword>
<dbReference type="GO" id="GO:0005886">
    <property type="term" value="C:plasma membrane"/>
    <property type="evidence" value="ECO:0007669"/>
    <property type="project" value="UniProtKB-SubCell"/>
</dbReference>
<evidence type="ECO:0000256" key="6">
    <source>
        <dbReference type="ARBA" id="ARBA00022692"/>
    </source>
</evidence>
<organism evidence="13 14">
    <name type="scientific">Paenibacillus herberti</name>
    <dbReference type="NCBI Taxonomy" id="1619309"/>
    <lineage>
        <taxon>Bacteria</taxon>
        <taxon>Bacillati</taxon>
        <taxon>Bacillota</taxon>
        <taxon>Bacilli</taxon>
        <taxon>Bacillales</taxon>
        <taxon>Paenibacillaceae</taxon>
        <taxon>Paenibacillus</taxon>
    </lineage>
</organism>
<evidence type="ECO:0000256" key="8">
    <source>
        <dbReference type="ARBA" id="ARBA00022989"/>
    </source>
</evidence>
<evidence type="ECO:0000256" key="4">
    <source>
        <dbReference type="ARBA" id="ARBA00022475"/>
    </source>
</evidence>
<proteinExistence type="inferred from homology"/>
<feature type="transmembrane region" description="Helical" evidence="12">
    <location>
        <begin position="100"/>
        <end position="122"/>
    </location>
</feature>
<keyword evidence="9 11" id="KW-0472">Membrane</keyword>
<feature type="transmembrane region" description="Helical" evidence="12">
    <location>
        <begin position="134"/>
        <end position="153"/>
    </location>
</feature>
<dbReference type="EC" id="3.4.-.-" evidence="11"/>
<feature type="transmembrane region" description="Helical" evidence="12">
    <location>
        <begin position="165"/>
        <end position="185"/>
    </location>
</feature>
<dbReference type="PANTHER" id="PTHR36844:SF1">
    <property type="entry name" value="PROTEASE PRSW"/>
    <property type="match status" value="1"/>
</dbReference>
<keyword evidence="4 11" id="KW-1003">Cell membrane</keyword>
<evidence type="ECO:0000256" key="3">
    <source>
        <dbReference type="ARBA" id="ARBA00018997"/>
    </source>
</evidence>
<accession>A0A229P3M3</accession>
<keyword evidence="7 11" id="KW-0378">Hydrolase</keyword>
<dbReference type="InterPro" id="IPR026898">
    <property type="entry name" value="PrsW"/>
</dbReference>
<evidence type="ECO:0000256" key="12">
    <source>
        <dbReference type="SAM" id="Phobius"/>
    </source>
</evidence>
<keyword evidence="13" id="KW-0482">Metalloprotease</keyword>
<dbReference type="Pfam" id="PF13367">
    <property type="entry name" value="PrsW-protease"/>
    <property type="match status" value="1"/>
</dbReference>
<evidence type="ECO:0000256" key="11">
    <source>
        <dbReference type="PIRNR" id="PIRNR016933"/>
    </source>
</evidence>
<comment type="similarity">
    <text evidence="2 11">Belongs to the protease PrsW family.</text>
</comment>
<sequence length="231" mass="26106">MLLFSILTAAVAPGIALLTYLYLKDRYDSEPIHLVMKLFLTGMLIVVPVMVIQRGIELWLGSNPFLLSFGLSGGIEEMAKWFVLYHIIFNHTEFDEPYDGIVYAASISLGFATLENIMYAVYLPSTFTTLMLRALLPVSGHALFGIMMGYYMGKAKFAPARDSRRLLAYSLVLPALWHGIYNWILTSDVKQLAWVIVPFMAVFWIWGLGKIGRANARSPFRIVGREEEVKL</sequence>
<dbReference type="RefSeq" id="WP_089523761.1">
    <property type="nucleotide sequence ID" value="NZ_NMUQ01000001.1"/>
</dbReference>
<name>A0A229P3M3_9BACL</name>